<keyword evidence="3" id="KW-1185">Reference proteome</keyword>
<dbReference type="Proteomes" id="UP000294824">
    <property type="component" value="Unassembled WGS sequence"/>
</dbReference>
<evidence type="ECO:0000313" key="3">
    <source>
        <dbReference type="Proteomes" id="UP000294824"/>
    </source>
</evidence>
<dbReference type="AlphaFoldDB" id="A0A4R8ML47"/>
<reference evidence="2 3" key="1">
    <citation type="submission" date="2019-03" db="EMBL/GenBank/DDBJ databases">
        <title>Genomic Encyclopedia of Type Strains, Phase III (KMG-III): the genomes of soil and plant-associated and newly described type strains.</title>
        <authorList>
            <person name="Whitman W."/>
        </authorList>
    </citation>
    <scope>NUCLEOTIDE SEQUENCE [LARGE SCALE GENOMIC DNA]</scope>
    <source>
        <strain evidence="2 3">CECT 8301</strain>
    </source>
</reference>
<dbReference type="RefSeq" id="WP_074938341.1">
    <property type="nucleotide sequence ID" value="NZ_FOLN01000006.1"/>
</dbReference>
<feature type="signal peptide" evidence="1">
    <location>
        <begin position="1"/>
        <end position="18"/>
    </location>
</feature>
<organism evidence="2 3">
    <name type="scientific">Algibacter lectus</name>
    <dbReference type="NCBI Taxonomy" id="221126"/>
    <lineage>
        <taxon>Bacteria</taxon>
        <taxon>Pseudomonadati</taxon>
        <taxon>Bacteroidota</taxon>
        <taxon>Flavobacteriia</taxon>
        <taxon>Flavobacteriales</taxon>
        <taxon>Flavobacteriaceae</taxon>
        <taxon>Algibacter</taxon>
    </lineage>
</organism>
<keyword evidence="1" id="KW-0732">Signal</keyword>
<evidence type="ECO:0000256" key="1">
    <source>
        <dbReference type="SAM" id="SignalP"/>
    </source>
</evidence>
<dbReference type="SUPFAM" id="SSF109854">
    <property type="entry name" value="DinB/YfiT-like putative metalloenzymes"/>
    <property type="match status" value="1"/>
</dbReference>
<proteinExistence type="predicted"/>
<name>A0A4R8ML47_9FLAO</name>
<sequence>MKLKLLILLITISGVAMAQNKELPYYEIPEMTEAYTAGTVAARMVDALGFRFFWASEGLRTKDLEYKASSSSRTSAETIEHIFGMSQFILNTISKEPKTTNKEPLSFKVQREQTLLNLKKASDILRVSNNLEQYDTERVQFWNMINGPISDAIWHCGQLVTLRRASGNSFNSNINLFSGKIRN</sequence>
<dbReference type="EMBL" id="SORL01000007">
    <property type="protein sequence ID" value="TDY64786.1"/>
    <property type="molecule type" value="Genomic_DNA"/>
</dbReference>
<evidence type="ECO:0000313" key="2">
    <source>
        <dbReference type="EMBL" id="TDY64786.1"/>
    </source>
</evidence>
<evidence type="ECO:0008006" key="4">
    <source>
        <dbReference type="Google" id="ProtNLM"/>
    </source>
</evidence>
<comment type="caution">
    <text evidence="2">The sequence shown here is derived from an EMBL/GenBank/DDBJ whole genome shotgun (WGS) entry which is preliminary data.</text>
</comment>
<dbReference type="Gene3D" id="1.20.120.450">
    <property type="entry name" value="dinb family like domain"/>
    <property type="match status" value="1"/>
</dbReference>
<gene>
    <name evidence="2" type="ORF">DFQ06_1709</name>
</gene>
<feature type="chain" id="PRO_5020266827" description="DinB-like domain-containing protein" evidence="1">
    <location>
        <begin position="19"/>
        <end position="183"/>
    </location>
</feature>
<accession>A0A4R8ML47</accession>
<protein>
    <recommendedName>
        <fullName evidence="4">DinB-like domain-containing protein</fullName>
    </recommendedName>
</protein>
<dbReference type="InterPro" id="IPR034660">
    <property type="entry name" value="DinB/YfiT-like"/>
</dbReference>